<protein>
    <recommendedName>
        <fullName evidence="1">Eukaryotic translation initiation factor 3 subunit E N-terminal domain-containing protein</fullName>
    </recommendedName>
</protein>
<dbReference type="Pfam" id="PF09440">
    <property type="entry name" value="eIF3_N"/>
    <property type="match status" value="1"/>
</dbReference>
<evidence type="ECO:0000313" key="3">
    <source>
        <dbReference type="Proteomes" id="UP001058974"/>
    </source>
</evidence>
<dbReference type="AlphaFoldDB" id="A0A9D5GZ37"/>
<dbReference type="EMBL" id="JAMSHJ010000001">
    <property type="protein sequence ID" value="KAI5446149.1"/>
    <property type="molecule type" value="Genomic_DNA"/>
</dbReference>
<comment type="caution">
    <text evidence="2">The sequence shown here is derived from an EMBL/GenBank/DDBJ whole genome shotgun (WGS) entry which is preliminary data.</text>
</comment>
<gene>
    <name evidence="2" type="ORF">KIW84_014123</name>
</gene>
<evidence type="ECO:0000313" key="2">
    <source>
        <dbReference type="EMBL" id="KAI5446149.1"/>
    </source>
</evidence>
<dbReference type="InterPro" id="IPR019010">
    <property type="entry name" value="eIF3e_N"/>
</dbReference>
<feature type="domain" description="Eukaryotic translation initiation factor 3 subunit E N-terminal" evidence="1">
    <location>
        <begin position="80"/>
        <end position="199"/>
    </location>
</feature>
<accession>A0A9D5GZ37</accession>
<dbReference type="Proteomes" id="UP001058974">
    <property type="component" value="Chromosome 1"/>
</dbReference>
<name>A0A9D5GZ37_PEA</name>
<dbReference type="Gramene" id="Psat01G0412300-T1">
    <property type="protein sequence ID" value="KAI5446149.1"/>
    <property type="gene ID" value="KIW84_014123"/>
</dbReference>
<organism evidence="2 3">
    <name type="scientific">Pisum sativum</name>
    <name type="common">Garden pea</name>
    <name type="synonym">Lathyrus oleraceus</name>
    <dbReference type="NCBI Taxonomy" id="3888"/>
    <lineage>
        <taxon>Eukaryota</taxon>
        <taxon>Viridiplantae</taxon>
        <taxon>Streptophyta</taxon>
        <taxon>Embryophyta</taxon>
        <taxon>Tracheophyta</taxon>
        <taxon>Spermatophyta</taxon>
        <taxon>Magnoliopsida</taxon>
        <taxon>eudicotyledons</taxon>
        <taxon>Gunneridae</taxon>
        <taxon>Pentapetalae</taxon>
        <taxon>rosids</taxon>
        <taxon>fabids</taxon>
        <taxon>Fabales</taxon>
        <taxon>Fabaceae</taxon>
        <taxon>Papilionoideae</taxon>
        <taxon>50 kb inversion clade</taxon>
        <taxon>NPAAA clade</taxon>
        <taxon>Hologalegina</taxon>
        <taxon>IRL clade</taxon>
        <taxon>Fabeae</taxon>
        <taxon>Lathyrus</taxon>
    </lineage>
</organism>
<dbReference type="SMART" id="SM01186">
    <property type="entry name" value="eIF3_N"/>
    <property type="match status" value="1"/>
</dbReference>
<keyword evidence="3" id="KW-1185">Reference proteome</keyword>
<proteinExistence type="predicted"/>
<sequence>MAHEISTSQKNPGTFPVEQELDVTSVGFIPDERINSVHLVATDVSSHEHWNEVPNLKNFCNTVNHDTVSLERQSPIVSSDITQCDDSYFEDLQIVKNQVIDIDDSMNMSTHPMQLLNVETDTITCYRTIVPEDMVERRANIVARLKSPEDGVAPFIAFLRNAGTVQELKSDNHYNLQWLNDKYQIDPTTNPKLCNYRLQICGDELGSIFGGHDVKDLKYHGSFEGSKEASTRPGLQSISSPRVLCWSTPPGSERVTSKSTCTSSQDFAIAQHADSQSVQSGSMELLE</sequence>
<evidence type="ECO:0000259" key="1">
    <source>
        <dbReference type="SMART" id="SM01186"/>
    </source>
</evidence>
<reference evidence="2 3" key="1">
    <citation type="journal article" date="2022" name="Nat. Genet.">
        <title>Improved pea reference genome and pan-genome highlight genomic features and evolutionary characteristics.</title>
        <authorList>
            <person name="Yang T."/>
            <person name="Liu R."/>
            <person name="Luo Y."/>
            <person name="Hu S."/>
            <person name="Wang D."/>
            <person name="Wang C."/>
            <person name="Pandey M.K."/>
            <person name="Ge S."/>
            <person name="Xu Q."/>
            <person name="Li N."/>
            <person name="Li G."/>
            <person name="Huang Y."/>
            <person name="Saxena R.K."/>
            <person name="Ji Y."/>
            <person name="Li M."/>
            <person name="Yan X."/>
            <person name="He Y."/>
            <person name="Liu Y."/>
            <person name="Wang X."/>
            <person name="Xiang C."/>
            <person name="Varshney R.K."/>
            <person name="Ding H."/>
            <person name="Gao S."/>
            <person name="Zong X."/>
        </authorList>
    </citation>
    <scope>NUCLEOTIDE SEQUENCE [LARGE SCALE GENOMIC DNA]</scope>
    <source>
        <strain evidence="2 3">cv. Zhongwan 6</strain>
    </source>
</reference>